<evidence type="ECO:0000313" key="1">
    <source>
        <dbReference type="EMBL" id="EGZ20628.1"/>
    </source>
</evidence>
<dbReference type="EMBL" id="JH159153">
    <property type="protein sequence ID" value="EGZ20628.1"/>
    <property type="molecule type" value="Genomic_DNA"/>
</dbReference>
<proteinExistence type="predicted"/>
<gene>
    <name evidence="1" type="ORF">PHYSODRAFT_489560</name>
</gene>
<sequence length="93" mass="9686">MGFTYPPVIHDSQLYNPLFYASLGSDGLLIFDYAQTLYLGKNDYRLSYISGIVPGTAYSGIALVLNASNNISGLGAISCASLTVNGSSVSGAP</sequence>
<name>G4ZBL4_PHYSP</name>
<dbReference type="RefSeq" id="XP_009523345.1">
    <property type="nucleotide sequence ID" value="XM_009525050.1"/>
</dbReference>
<evidence type="ECO:0000313" key="2">
    <source>
        <dbReference type="Proteomes" id="UP000002640"/>
    </source>
</evidence>
<organism evidence="1 2">
    <name type="scientific">Phytophthora sojae (strain P6497)</name>
    <name type="common">Soybean stem and root rot agent</name>
    <name type="synonym">Phytophthora megasperma f. sp. glycines</name>
    <dbReference type="NCBI Taxonomy" id="1094619"/>
    <lineage>
        <taxon>Eukaryota</taxon>
        <taxon>Sar</taxon>
        <taxon>Stramenopiles</taxon>
        <taxon>Oomycota</taxon>
        <taxon>Peronosporomycetes</taxon>
        <taxon>Peronosporales</taxon>
        <taxon>Peronosporaceae</taxon>
        <taxon>Phytophthora</taxon>
    </lineage>
</organism>
<protein>
    <submittedName>
        <fullName evidence="1">Uncharacterized protein</fullName>
    </submittedName>
</protein>
<dbReference type="InParanoid" id="G4ZBL4"/>
<dbReference type="KEGG" id="psoj:PHYSODRAFT_489560"/>
<keyword evidence="2" id="KW-1185">Reference proteome</keyword>
<dbReference type="Proteomes" id="UP000002640">
    <property type="component" value="Unassembled WGS sequence"/>
</dbReference>
<reference evidence="1 2" key="1">
    <citation type="journal article" date="2006" name="Science">
        <title>Phytophthora genome sequences uncover evolutionary origins and mechanisms of pathogenesis.</title>
        <authorList>
            <person name="Tyler B.M."/>
            <person name="Tripathy S."/>
            <person name="Zhang X."/>
            <person name="Dehal P."/>
            <person name="Jiang R.H."/>
            <person name="Aerts A."/>
            <person name="Arredondo F.D."/>
            <person name="Baxter L."/>
            <person name="Bensasson D."/>
            <person name="Beynon J.L."/>
            <person name="Chapman J."/>
            <person name="Damasceno C.M."/>
            <person name="Dorrance A.E."/>
            <person name="Dou D."/>
            <person name="Dickerman A.W."/>
            <person name="Dubchak I.L."/>
            <person name="Garbelotto M."/>
            <person name="Gijzen M."/>
            <person name="Gordon S.G."/>
            <person name="Govers F."/>
            <person name="Grunwald N.J."/>
            <person name="Huang W."/>
            <person name="Ivors K.L."/>
            <person name="Jones R.W."/>
            <person name="Kamoun S."/>
            <person name="Krampis K."/>
            <person name="Lamour K.H."/>
            <person name="Lee M.K."/>
            <person name="McDonald W.H."/>
            <person name="Medina M."/>
            <person name="Meijer H.J."/>
            <person name="Nordberg E.K."/>
            <person name="Maclean D.J."/>
            <person name="Ospina-Giraldo M.D."/>
            <person name="Morris P.F."/>
            <person name="Phuntumart V."/>
            <person name="Putnam N.H."/>
            <person name="Rash S."/>
            <person name="Rose J.K."/>
            <person name="Sakihama Y."/>
            <person name="Salamov A.A."/>
            <person name="Savidor A."/>
            <person name="Scheuring C.F."/>
            <person name="Smith B.M."/>
            <person name="Sobral B.W."/>
            <person name="Terry A."/>
            <person name="Torto-Alalibo T.A."/>
            <person name="Win J."/>
            <person name="Xu Z."/>
            <person name="Zhang H."/>
            <person name="Grigoriev I.V."/>
            <person name="Rokhsar D.S."/>
            <person name="Boore J.L."/>
        </authorList>
    </citation>
    <scope>NUCLEOTIDE SEQUENCE [LARGE SCALE GENOMIC DNA]</scope>
    <source>
        <strain evidence="1 2">P6497</strain>
    </source>
</reference>
<dbReference type="AlphaFoldDB" id="G4ZBL4"/>
<feature type="non-terminal residue" evidence="1">
    <location>
        <position position="93"/>
    </location>
</feature>
<accession>G4ZBL4</accession>
<dbReference type="GeneID" id="20656444"/>